<proteinExistence type="predicted"/>
<sequence length="118" mass="13175">MVAHSRSQLANQSAIDHSEPVLHLLLPSPTKREPRPSLILAREKEPLRSLLPHAYTQDAFQHICPDSPNRAAGYSDSLKIRTVEHAVPVLSCFSHSRPEFAWRVLKFSALETNAVSNS</sequence>
<dbReference type="AlphaFoldDB" id="A0A4Y2QNH8"/>
<evidence type="ECO:0000313" key="1">
    <source>
        <dbReference type="EMBL" id="GBN64877.1"/>
    </source>
</evidence>
<gene>
    <name evidence="1" type="ORF">AVEN_38809_1</name>
</gene>
<dbReference type="EMBL" id="BGPR01014358">
    <property type="protein sequence ID" value="GBN64877.1"/>
    <property type="molecule type" value="Genomic_DNA"/>
</dbReference>
<comment type="caution">
    <text evidence="1">The sequence shown here is derived from an EMBL/GenBank/DDBJ whole genome shotgun (WGS) entry which is preliminary data.</text>
</comment>
<keyword evidence="2" id="KW-1185">Reference proteome</keyword>
<dbReference type="Proteomes" id="UP000499080">
    <property type="component" value="Unassembled WGS sequence"/>
</dbReference>
<reference evidence="1 2" key="1">
    <citation type="journal article" date="2019" name="Sci. Rep.">
        <title>Orb-weaving spider Araneus ventricosus genome elucidates the spidroin gene catalogue.</title>
        <authorList>
            <person name="Kono N."/>
            <person name="Nakamura H."/>
            <person name="Ohtoshi R."/>
            <person name="Moran D.A.P."/>
            <person name="Shinohara A."/>
            <person name="Yoshida Y."/>
            <person name="Fujiwara M."/>
            <person name="Mori M."/>
            <person name="Tomita M."/>
            <person name="Arakawa K."/>
        </authorList>
    </citation>
    <scope>NUCLEOTIDE SEQUENCE [LARGE SCALE GENOMIC DNA]</scope>
</reference>
<name>A0A4Y2QNH8_ARAVE</name>
<accession>A0A4Y2QNH8</accession>
<organism evidence="1 2">
    <name type="scientific">Araneus ventricosus</name>
    <name type="common">Orbweaver spider</name>
    <name type="synonym">Epeira ventricosa</name>
    <dbReference type="NCBI Taxonomy" id="182803"/>
    <lineage>
        <taxon>Eukaryota</taxon>
        <taxon>Metazoa</taxon>
        <taxon>Ecdysozoa</taxon>
        <taxon>Arthropoda</taxon>
        <taxon>Chelicerata</taxon>
        <taxon>Arachnida</taxon>
        <taxon>Araneae</taxon>
        <taxon>Araneomorphae</taxon>
        <taxon>Entelegynae</taxon>
        <taxon>Araneoidea</taxon>
        <taxon>Araneidae</taxon>
        <taxon>Araneus</taxon>
    </lineage>
</organism>
<evidence type="ECO:0000313" key="2">
    <source>
        <dbReference type="Proteomes" id="UP000499080"/>
    </source>
</evidence>
<protein>
    <submittedName>
        <fullName evidence="1">Uncharacterized protein</fullName>
    </submittedName>
</protein>